<keyword evidence="4" id="KW-0067">ATP-binding</keyword>
<evidence type="ECO:0000256" key="4">
    <source>
        <dbReference type="ARBA" id="ARBA00022840"/>
    </source>
</evidence>
<dbReference type="Gene3D" id="3.30.470.20">
    <property type="entry name" value="ATP-grasp fold, B domain"/>
    <property type="match status" value="1"/>
</dbReference>
<dbReference type="PANTHER" id="PTHR11405">
    <property type="entry name" value="CARBAMOYLTRANSFERASE FAMILY MEMBER"/>
    <property type="match status" value="1"/>
</dbReference>
<gene>
    <name evidence="6" type="ORF">UFOPK2852_00889</name>
</gene>
<dbReference type="SUPFAM" id="SSF52335">
    <property type="entry name" value="Methylglyoxal synthase-like"/>
    <property type="match status" value="1"/>
</dbReference>
<dbReference type="GO" id="GO:0004088">
    <property type="term" value="F:carbamoyl-phosphate synthase (glutamine-hydrolyzing) activity"/>
    <property type="evidence" value="ECO:0007669"/>
    <property type="project" value="UniProtKB-EC"/>
</dbReference>
<dbReference type="GO" id="GO:0006541">
    <property type="term" value="P:glutamine metabolic process"/>
    <property type="evidence" value="ECO:0007669"/>
    <property type="project" value="TreeGrafter"/>
</dbReference>
<dbReference type="GO" id="GO:0005737">
    <property type="term" value="C:cytoplasm"/>
    <property type="evidence" value="ECO:0007669"/>
    <property type="project" value="TreeGrafter"/>
</dbReference>
<protein>
    <recommendedName>
        <fullName evidence="1">carbamoyl-phosphate synthase (glutamine-hydrolyzing)</fullName>
        <ecNumber evidence="1">6.3.5.5</ecNumber>
    </recommendedName>
</protein>
<evidence type="ECO:0000256" key="3">
    <source>
        <dbReference type="ARBA" id="ARBA00022741"/>
    </source>
</evidence>
<evidence type="ECO:0000259" key="5">
    <source>
        <dbReference type="PROSITE" id="PS51855"/>
    </source>
</evidence>
<dbReference type="InterPro" id="IPR011607">
    <property type="entry name" value="MGS-like_dom"/>
</dbReference>
<reference evidence="6" key="1">
    <citation type="submission" date="2020-05" db="EMBL/GenBank/DDBJ databases">
        <authorList>
            <person name="Chiriac C."/>
            <person name="Salcher M."/>
            <person name="Ghai R."/>
            <person name="Kavagutti S V."/>
        </authorList>
    </citation>
    <scope>NUCLEOTIDE SEQUENCE</scope>
</reference>
<dbReference type="CDD" id="cd01424">
    <property type="entry name" value="MGS_CPS_II"/>
    <property type="match status" value="1"/>
</dbReference>
<dbReference type="Pfam" id="PF02142">
    <property type="entry name" value="MGS"/>
    <property type="match status" value="1"/>
</dbReference>
<keyword evidence="3" id="KW-0547">Nucleotide-binding</keyword>
<evidence type="ECO:0000256" key="2">
    <source>
        <dbReference type="ARBA" id="ARBA00022598"/>
    </source>
</evidence>
<sequence>MRSTGEVMGIAKTFGEAYAKSQTAAFGALPLSGSVFLSLSERDKESALTPARILSELGFKIFTTQGTHDYLAAQGVSSEMVRKHSEGRGPEGEYTAVDLITEGVVGLVINTPLGRGTRLDGWMIRTAAIQRGVPCITTIAGFKAAVAGISDLQGKSFGINSIQEWLASSE</sequence>
<dbReference type="AlphaFoldDB" id="A0A6J6UWF7"/>
<dbReference type="PANTHER" id="PTHR11405:SF53">
    <property type="entry name" value="CARBAMOYL-PHOSPHATE SYNTHASE [AMMONIA], MITOCHONDRIAL"/>
    <property type="match status" value="1"/>
</dbReference>
<dbReference type="GO" id="GO:0005524">
    <property type="term" value="F:ATP binding"/>
    <property type="evidence" value="ECO:0007669"/>
    <property type="project" value="UniProtKB-KW"/>
</dbReference>
<organism evidence="6">
    <name type="scientific">freshwater metagenome</name>
    <dbReference type="NCBI Taxonomy" id="449393"/>
    <lineage>
        <taxon>unclassified sequences</taxon>
        <taxon>metagenomes</taxon>
        <taxon>ecological metagenomes</taxon>
    </lineage>
</organism>
<dbReference type="PROSITE" id="PS51855">
    <property type="entry name" value="MGS"/>
    <property type="match status" value="1"/>
</dbReference>
<proteinExistence type="predicted"/>
<name>A0A6J6UWF7_9ZZZZ</name>
<dbReference type="InterPro" id="IPR033937">
    <property type="entry name" value="MGS_CPS_CarB"/>
</dbReference>
<keyword evidence="2" id="KW-0436">Ligase</keyword>
<feature type="domain" description="MGS-like" evidence="5">
    <location>
        <begin position="27"/>
        <end position="170"/>
    </location>
</feature>
<dbReference type="EMBL" id="CAEZZJ010000117">
    <property type="protein sequence ID" value="CAB4762767.1"/>
    <property type="molecule type" value="Genomic_DNA"/>
</dbReference>
<evidence type="ECO:0000313" key="6">
    <source>
        <dbReference type="EMBL" id="CAB4762767.1"/>
    </source>
</evidence>
<accession>A0A6J6UWF7</accession>
<dbReference type="SMART" id="SM00851">
    <property type="entry name" value="MGS"/>
    <property type="match status" value="1"/>
</dbReference>
<dbReference type="InterPro" id="IPR036914">
    <property type="entry name" value="MGS-like_dom_sf"/>
</dbReference>
<dbReference type="EC" id="6.3.5.5" evidence="1"/>
<evidence type="ECO:0000256" key="1">
    <source>
        <dbReference type="ARBA" id="ARBA00012738"/>
    </source>
</evidence>
<dbReference type="Gene3D" id="3.40.50.1380">
    <property type="entry name" value="Methylglyoxal synthase-like domain"/>
    <property type="match status" value="1"/>
</dbReference>